<name>A0A0E9XK48_ANGAN</name>
<dbReference type="EMBL" id="GBXM01005543">
    <property type="protein sequence ID" value="JAI03035.1"/>
    <property type="molecule type" value="Transcribed_RNA"/>
</dbReference>
<reference evidence="1" key="2">
    <citation type="journal article" date="2015" name="Fish Shellfish Immunol.">
        <title>Early steps in the European eel (Anguilla anguilla)-Vibrio vulnificus interaction in the gills: Role of the RtxA13 toxin.</title>
        <authorList>
            <person name="Callol A."/>
            <person name="Pajuelo D."/>
            <person name="Ebbesson L."/>
            <person name="Teles M."/>
            <person name="MacKenzie S."/>
            <person name="Amaro C."/>
        </authorList>
    </citation>
    <scope>NUCLEOTIDE SEQUENCE</scope>
</reference>
<sequence length="38" mass="4609">MHSDIRDDSFKTPSQGRVLHYKRSKLHLFFLWNSFVQS</sequence>
<organism evidence="1">
    <name type="scientific">Anguilla anguilla</name>
    <name type="common">European freshwater eel</name>
    <name type="synonym">Muraena anguilla</name>
    <dbReference type="NCBI Taxonomy" id="7936"/>
    <lineage>
        <taxon>Eukaryota</taxon>
        <taxon>Metazoa</taxon>
        <taxon>Chordata</taxon>
        <taxon>Craniata</taxon>
        <taxon>Vertebrata</taxon>
        <taxon>Euteleostomi</taxon>
        <taxon>Actinopterygii</taxon>
        <taxon>Neopterygii</taxon>
        <taxon>Teleostei</taxon>
        <taxon>Anguilliformes</taxon>
        <taxon>Anguillidae</taxon>
        <taxon>Anguilla</taxon>
    </lineage>
</organism>
<accession>A0A0E9XK48</accession>
<protein>
    <submittedName>
        <fullName evidence="1">Uncharacterized protein</fullName>
    </submittedName>
</protein>
<reference evidence="1" key="1">
    <citation type="submission" date="2014-11" db="EMBL/GenBank/DDBJ databases">
        <authorList>
            <person name="Amaro Gonzalez C."/>
        </authorList>
    </citation>
    <scope>NUCLEOTIDE SEQUENCE</scope>
</reference>
<proteinExistence type="predicted"/>
<evidence type="ECO:0000313" key="1">
    <source>
        <dbReference type="EMBL" id="JAI03035.1"/>
    </source>
</evidence>
<dbReference type="AlphaFoldDB" id="A0A0E9XK48"/>